<proteinExistence type="predicted"/>
<feature type="region of interest" description="Disordered" evidence="1">
    <location>
        <begin position="70"/>
        <end position="96"/>
    </location>
</feature>
<dbReference type="Proteomes" id="UP000218083">
    <property type="component" value="Unassembled WGS sequence"/>
</dbReference>
<evidence type="ECO:0008006" key="5">
    <source>
        <dbReference type="Google" id="ProtNLM"/>
    </source>
</evidence>
<keyword evidence="2" id="KW-0812">Transmembrane</keyword>
<reference evidence="3 4" key="1">
    <citation type="submission" date="2017-08" db="EMBL/GenBank/DDBJ databases">
        <title>The strain WRN001 was isolated from Binhai saline alkaline soil, Tianjin, China.</title>
        <authorList>
            <person name="Liu D."/>
            <person name="Zhang G."/>
        </authorList>
    </citation>
    <scope>NUCLEOTIDE SEQUENCE [LARGE SCALE GENOMIC DNA]</scope>
    <source>
        <strain evidence="3 4">WN019</strain>
    </source>
</reference>
<evidence type="ECO:0000313" key="4">
    <source>
        <dbReference type="Proteomes" id="UP000218083"/>
    </source>
</evidence>
<keyword evidence="2" id="KW-1133">Transmembrane helix</keyword>
<organism evidence="3 4">
    <name type="scientific">Halorubrum salipaludis</name>
    <dbReference type="NCBI Taxonomy" id="2032630"/>
    <lineage>
        <taxon>Archaea</taxon>
        <taxon>Methanobacteriati</taxon>
        <taxon>Methanobacteriota</taxon>
        <taxon>Stenosarchaea group</taxon>
        <taxon>Halobacteria</taxon>
        <taxon>Halobacteriales</taxon>
        <taxon>Haloferacaceae</taxon>
        <taxon>Halorubrum</taxon>
    </lineage>
</organism>
<dbReference type="AlphaFoldDB" id="A0A2A2FKS2"/>
<evidence type="ECO:0000256" key="1">
    <source>
        <dbReference type="SAM" id="MobiDB-lite"/>
    </source>
</evidence>
<dbReference type="OrthoDB" id="53394at2157"/>
<evidence type="ECO:0000313" key="3">
    <source>
        <dbReference type="EMBL" id="PAU85277.1"/>
    </source>
</evidence>
<comment type="caution">
    <text evidence="3">The sequence shown here is derived from an EMBL/GenBank/DDBJ whole genome shotgun (WGS) entry which is preliminary data.</text>
</comment>
<keyword evidence="4" id="KW-1185">Reference proteome</keyword>
<name>A0A2A2FKS2_9EURY</name>
<accession>A0A2A2FKS2</accession>
<feature type="transmembrane region" description="Helical" evidence="2">
    <location>
        <begin position="7"/>
        <end position="29"/>
    </location>
</feature>
<protein>
    <recommendedName>
        <fullName evidence="5">SHOCT domain-containing protein</fullName>
    </recommendedName>
</protein>
<keyword evidence="2" id="KW-0472">Membrane</keyword>
<dbReference type="RefSeq" id="WP_095635398.1">
    <property type="nucleotide sequence ID" value="NZ_NSKC01000001.1"/>
</dbReference>
<feature type="compositionally biased region" description="Low complexity" evidence="1">
    <location>
        <begin position="70"/>
        <end position="90"/>
    </location>
</feature>
<gene>
    <name evidence="3" type="ORF">CK500_01005</name>
</gene>
<evidence type="ECO:0000256" key="2">
    <source>
        <dbReference type="SAM" id="Phobius"/>
    </source>
</evidence>
<feature type="transmembrane region" description="Helical" evidence="2">
    <location>
        <begin position="35"/>
        <end position="55"/>
    </location>
</feature>
<sequence length="141" mass="15454">MDGKKALYYGAVAIAVFIGVSVLISVAWWFLSLVWAIATGIVSLAVFVGVVYALYKAGAWAFGDDASHAAGESLGRSRSSSASSTGSGSESRQDRLRRQYVEGQISEAEFERRIASELETEELDDIDRELADIDREIERER</sequence>
<dbReference type="EMBL" id="NSKC01000001">
    <property type="protein sequence ID" value="PAU85277.1"/>
    <property type="molecule type" value="Genomic_DNA"/>
</dbReference>